<reference evidence="2 3" key="1">
    <citation type="submission" date="2023-01" db="EMBL/GenBank/DDBJ databases">
        <authorList>
            <person name="Kreplak J."/>
        </authorList>
    </citation>
    <scope>NUCLEOTIDE SEQUENCE [LARGE SCALE GENOMIC DNA]</scope>
</reference>
<evidence type="ECO:0000313" key="3">
    <source>
        <dbReference type="Proteomes" id="UP001157006"/>
    </source>
</evidence>
<dbReference type="Pfam" id="PF25019">
    <property type="entry name" value="LRR_R13L1-DRL21"/>
    <property type="match status" value="1"/>
</dbReference>
<proteinExistence type="predicted"/>
<dbReference type="PANTHER" id="PTHR47186:SF26">
    <property type="entry name" value="LEUCINE-RICH REPEAT DOMAIN, L DOMAIN-CONTAINING PROTEIN-RELATED"/>
    <property type="match status" value="1"/>
</dbReference>
<dbReference type="AlphaFoldDB" id="A0AAV0ZCZ7"/>
<keyword evidence="3" id="KW-1185">Reference proteome</keyword>
<gene>
    <name evidence="2" type="ORF">VFH_II016120</name>
</gene>
<sequence>MPKNIGSLSNLKSLNFFIVKEQNISDLKELEKLNHLHGRIHIKGLGNVIDPLDVATRIWKDKKYLEEIHMTFDGRRENVSILEALQPNRNLNRLIIREYKAHRNDMFVGVATLCELFLARQPQRCCLSCYQDIFTATDTFLRNMLTGDPTFSIYVLSFFCTLS</sequence>
<protein>
    <recommendedName>
        <fullName evidence="1">R13L1/DRL21-like LRR repeat region domain-containing protein</fullName>
    </recommendedName>
</protein>
<dbReference type="InterPro" id="IPR056789">
    <property type="entry name" value="LRR_R13L1-DRL21"/>
</dbReference>
<dbReference type="EMBL" id="OX451737">
    <property type="protein sequence ID" value="CAI8596054.1"/>
    <property type="molecule type" value="Genomic_DNA"/>
</dbReference>
<name>A0AAV0ZCZ7_VICFA</name>
<accession>A0AAV0ZCZ7</accession>
<evidence type="ECO:0000313" key="2">
    <source>
        <dbReference type="EMBL" id="CAI8596054.1"/>
    </source>
</evidence>
<dbReference type="PANTHER" id="PTHR47186">
    <property type="entry name" value="LEUCINE-RICH REPEAT-CONTAINING PROTEIN 57"/>
    <property type="match status" value="1"/>
</dbReference>
<evidence type="ECO:0000259" key="1">
    <source>
        <dbReference type="Pfam" id="PF25019"/>
    </source>
</evidence>
<organism evidence="2 3">
    <name type="scientific">Vicia faba</name>
    <name type="common">Broad bean</name>
    <name type="synonym">Faba vulgaris</name>
    <dbReference type="NCBI Taxonomy" id="3906"/>
    <lineage>
        <taxon>Eukaryota</taxon>
        <taxon>Viridiplantae</taxon>
        <taxon>Streptophyta</taxon>
        <taxon>Embryophyta</taxon>
        <taxon>Tracheophyta</taxon>
        <taxon>Spermatophyta</taxon>
        <taxon>Magnoliopsida</taxon>
        <taxon>eudicotyledons</taxon>
        <taxon>Gunneridae</taxon>
        <taxon>Pentapetalae</taxon>
        <taxon>rosids</taxon>
        <taxon>fabids</taxon>
        <taxon>Fabales</taxon>
        <taxon>Fabaceae</taxon>
        <taxon>Papilionoideae</taxon>
        <taxon>50 kb inversion clade</taxon>
        <taxon>NPAAA clade</taxon>
        <taxon>Hologalegina</taxon>
        <taxon>IRL clade</taxon>
        <taxon>Fabeae</taxon>
        <taxon>Vicia</taxon>
    </lineage>
</organism>
<dbReference type="Proteomes" id="UP001157006">
    <property type="component" value="Chromosome 2"/>
</dbReference>
<feature type="domain" description="R13L1/DRL21-like LRR repeat region" evidence="1">
    <location>
        <begin position="27"/>
        <end position="116"/>
    </location>
</feature>